<comment type="caution">
    <text evidence="1">The sequence shown here is derived from an EMBL/GenBank/DDBJ whole genome shotgun (WGS) entry which is preliminary data.</text>
</comment>
<organism evidence="1 2">
    <name type="scientific">Streptomyces chlorus</name>
    <dbReference type="NCBI Taxonomy" id="887452"/>
    <lineage>
        <taxon>Bacteria</taxon>
        <taxon>Bacillati</taxon>
        <taxon>Actinomycetota</taxon>
        <taxon>Actinomycetes</taxon>
        <taxon>Kitasatosporales</taxon>
        <taxon>Streptomycetaceae</taxon>
        <taxon>Streptomyces</taxon>
    </lineage>
</organism>
<name>A0ABW1DZM6_9ACTN</name>
<keyword evidence="2" id="KW-1185">Reference proteome</keyword>
<protein>
    <submittedName>
        <fullName evidence="1">Uncharacterized protein</fullName>
    </submittedName>
</protein>
<evidence type="ECO:0000313" key="1">
    <source>
        <dbReference type="EMBL" id="MFC5853600.1"/>
    </source>
</evidence>
<dbReference type="Proteomes" id="UP001596180">
    <property type="component" value="Unassembled WGS sequence"/>
</dbReference>
<sequence>MNGYAEEVLADPVGMVVRLVGNVERHLDADRVREIVCTVMRERAGRRRLAQALHDDPSLLRTGRPPAPFRVARLLMALREAGAQDIALPRCGECGRGRPYVGSRTGGRWG</sequence>
<proteinExistence type="predicted"/>
<accession>A0ABW1DZM6</accession>
<dbReference type="RefSeq" id="WP_381364132.1">
    <property type="nucleotide sequence ID" value="NZ_JBHSOA010000036.1"/>
</dbReference>
<gene>
    <name evidence="1" type="ORF">ACFPZI_17835</name>
</gene>
<evidence type="ECO:0000313" key="2">
    <source>
        <dbReference type="Proteomes" id="UP001596180"/>
    </source>
</evidence>
<reference evidence="2" key="1">
    <citation type="journal article" date="2019" name="Int. J. Syst. Evol. Microbiol.">
        <title>The Global Catalogue of Microorganisms (GCM) 10K type strain sequencing project: providing services to taxonomists for standard genome sequencing and annotation.</title>
        <authorList>
            <consortium name="The Broad Institute Genomics Platform"/>
            <consortium name="The Broad Institute Genome Sequencing Center for Infectious Disease"/>
            <person name="Wu L."/>
            <person name="Ma J."/>
        </authorList>
    </citation>
    <scope>NUCLEOTIDE SEQUENCE [LARGE SCALE GENOMIC DNA]</scope>
    <source>
        <strain evidence="2">JCM 10411</strain>
    </source>
</reference>
<dbReference type="EMBL" id="JBHSOA010000036">
    <property type="protein sequence ID" value="MFC5853600.1"/>
    <property type="molecule type" value="Genomic_DNA"/>
</dbReference>